<dbReference type="Proteomes" id="UP001499988">
    <property type="component" value="Unassembled WGS sequence"/>
</dbReference>
<dbReference type="EMBL" id="BAABJZ010000103">
    <property type="protein sequence ID" value="GAA4900748.1"/>
    <property type="molecule type" value="Genomic_DNA"/>
</dbReference>
<keyword evidence="3" id="KW-1185">Reference proteome</keyword>
<evidence type="ECO:0000256" key="1">
    <source>
        <dbReference type="SAM" id="Phobius"/>
    </source>
</evidence>
<sequence length="199" mass="22260">MNMQQLNELDFDTLGSWPRPAKIGLAVVVAILIMVAGYFLLISDSVSQWEQMKQQEVTLKQEFEGKYRMAANLPKHHALLEEMQAQFDAMLTMLPTANEMPRLLDSVTFLATDADLGIQSLNWKPELQRDFYVELPIEMKLSGDYHDFGAFSAGVAGLPRIVSLHDFVMVANEGQIGMTVLAKTYRFSELAASVEGGKQ</sequence>
<protein>
    <submittedName>
        <fullName evidence="2">Type 4a pilus biogenesis protein PilO</fullName>
    </submittedName>
</protein>
<dbReference type="Gene3D" id="3.30.70.60">
    <property type="match status" value="1"/>
</dbReference>
<gene>
    <name evidence="2" type="ORF">GCM10023333_38310</name>
</gene>
<comment type="caution">
    <text evidence="2">The sequence shown here is derived from an EMBL/GenBank/DDBJ whole genome shotgun (WGS) entry which is preliminary data.</text>
</comment>
<proteinExistence type="predicted"/>
<dbReference type="InterPro" id="IPR014717">
    <property type="entry name" value="Transl_elong_EF1B/ribsomal_bS6"/>
</dbReference>
<name>A0ABP9FNX6_9GAMM</name>
<dbReference type="InterPro" id="IPR007445">
    <property type="entry name" value="PilO"/>
</dbReference>
<keyword evidence="1" id="KW-0472">Membrane</keyword>
<evidence type="ECO:0000313" key="3">
    <source>
        <dbReference type="Proteomes" id="UP001499988"/>
    </source>
</evidence>
<feature type="transmembrane region" description="Helical" evidence="1">
    <location>
        <begin position="23"/>
        <end position="43"/>
    </location>
</feature>
<dbReference type="Pfam" id="PF04350">
    <property type="entry name" value="PilO"/>
    <property type="match status" value="1"/>
</dbReference>
<keyword evidence="1" id="KW-1133">Transmembrane helix</keyword>
<dbReference type="PANTHER" id="PTHR39555:SF1">
    <property type="entry name" value="TYPE IV PILUS INNER MEMBRANE COMPONENT PILO"/>
    <property type="match status" value="1"/>
</dbReference>
<accession>A0ABP9FNX6</accession>
<dbReference type="PANTHER" id="PTHR39555">
    <property type="entry name" value="FIMBRIAL ASSEMBLY PROTEIN PILO-LIKE PROTEIN-RELATED"/>
    <property type="match status" value="1"/>
</dbReference>
<organism evidence="2 3">
    <name type="scientific">Ferrimonas pelagia</name>
    <dbReference type="NCBI Taxonomy" id="1177826"/>
    <lineage>
        <taxon>Bacteria</taxon>
        <taxon>Pseudomonadati</taxon>
        <taxon>Pseudomonadota</taxon>
        <taxon>Gammaproteobacteria</taxon>
        <taxon>Alteromonadales</taxon>
        <taxon>Ferrimonadaceae</taxon>
        <taxon>Ferrimonas</taxon>
    </lineage>
</organism>
<reference evidence="3" key="1">
    <citation type="journal article" date="2019" name="Int. J. Syst. Evol. Microbiol.">
        <title>The Global Catalogue of Microorganisms (GCM) 10K type strain sequencing project: providing services to taxonomists for standard genome sequencing and annotation.</title>
        <authorList>
            <consortium name="The Broad Institute Genomics Platform"/>
            <consortium name="The Broad Institute Genome Sequencing Center for Infectious Disease"/>
            <person name="Wu L."/>
            <person name="Ma J."/>
        </authorList>
    </citation>
    <scope>NUCLEOTIDE SEQUENCE [LARGE SCALE GENOMIC DNA]</scope>
    <source>
        <strain evidence="3">JCM 18401</strain>
    </source>
</reference>
<dbReference type="Gene3D" id="1.10.287.540">
    <property type="entry name" value="Helix hairpin bin"/>
    <property type="match status" value="1"/>
</dbReference>
<dbReference type="PIRSF" id="PIRSF016482">
    <property type="entry name" value="PilO"/>
    <property type="match status" value="1"/>
</dbReference>
<evidence type="ECO:0000313" key="2">
    <source>
        <dbReference type="EMBL" id="GAA4900748.1"/>
    </source>
</evidence>
<keyword evidence="1" id="KW-0812">Transmembrane</keyword>